<dbReference type="EC" id="2.5.1.25" evidence="2"/>
<sequence length="249" mass="29026">MEREAHDEHLLERLELASFEPLENATNRQKCPKCDRNRKYYCYDCCIGLTPDIPKVVLPLQVHILKCIKEARSKSSAVPIKVLAPDHSEVIGCLGEDRSVPEYPDTAVLVFPGENARSIPELSTEELQKIKTAVFIDSTWNQTNSMLKDRVLSSMPMIKLETHITTFWRYQSESKHSLATIEAVYYFLVDFHREMFKRGLWEQDYAGEYDNVLWYYAFHYNLVQKVHSKKSHHGKLATKKPDYLKKIDK</sequence>
<reference evidence="13" key="1">
    <citation type="submission" date="2021-09" db="EMBL/GenBank/DDBJ databases">
        <authorList>
            <consortium name="AG Swart"/>
            <person name="Singh M."/>
            <person name="Singh A."/>
            <person name="Seah K."/>
            <person name="Emmerich C."/>
        </authorList>
    </citation>
    <scope>NUCLEOTIDE SEQUENCE</scope>
    <source>
        <strain evidence="13">ATCC30299</strain>
    </source>
</reference>
<evidence type="ECO:0000256" key="7">
    <source>
        <dbReference type="ARBA" id="ARBA00037050"/>
    </source>
</evidence>
<evidence type="ECO:0000256" key="6">
    <source>
        <dbReference type="ARBA" id="ARBA00023242"/>
    </source>
</evidence>
<dbReference type="GO" id="GO:0016432">
    <property type="term" value="F:tRNA-uridine aminocarboxypropyltransferase activity"/>
    <property type="evidence" value="ECO:0007669"/>
    <property type="project" value="UniProtKB-EC"/>
</dbReference>
<gene>
    <name evidence="13" type="ORF">BSTOLATCC_MIC12733</name>
</gene>
<proteinExistence type="inferred from homology"/>
<dbReference type="PANTHER" id="PTHR15627">
    <property type="entry name" value="NATURAL KILLER CELL-SPECIFIC ANTIGEN KLIP1"/>
    <property type="match status" value="1"/>
</dbReference>
<evidence type="ECO:0000256" key="3">
    <source>
        <dbReference type="ARBA" id="ARBA00022679"/>
    </source>
</evidence>
<comment type="subcellular location">
    <subcellularLocation>
        <location evidence="1">Nucleus</location>
    </subcellularLocation>
</comment>
<dbReference type="SMART" id="SM01144">
    <property type="entry name" value="DTW"/>
    <property type="match status" value="1"/>
</dbReference>
<evidence type="ECO:0000256" key="11">
    <source>
        <dbReference type="ARBA" id="ARBA00048718"/>
    </source>
</evidence>
<keyword evidence="3" id="KW-0808">Transferase</keyword>
<dbReference type="EMBL" id="CAJZBQ010000013">
    <property type="protein sequence ID" value="CAG9314955.1"/>
    <property type="molecule type" value="Genomic_DNA"/>
</dbReference>
<feature type="domain" description="DTW" evidence="12">
    <location>
        <begin position="38"/>
        <end position="228"/>
    </location>
</feature>
<dbReference type="GO" id="GO:0005634">
    <property type="term" value="C:nucleus"/>
    <property type="evidence" value="ECO:0007669"/>
    <property type="project" value="UniProtKB-SubCell"/>
</dbReference>
<evidence type="ECO:0000256" key="4">
    <source>
        <dbReference type="ARBA" id="ARBA00022691"/>
    </source>
</evidence>
<dbReference type="Pfam" id="PF03942">
    <property type="entry name" value="DTW"/>
    <property type="match status" value="1"/>
</dbReference>
<dbReference type="AlphaFoldDB" id="A0AAU9IUL8"/>
<dbReference type="GO" id="GO:0008033">
    <property type="term" value="P:tRNA processing"/>
    <property type="evidence" value="ECO:0007669"/>
    <property type="project" value="UniProtKB-KW"/>
</dbReference>
<dbReference type="InterPro" id="IPR051521">
    <property type="entry name" value="tRNA_Mod/Golgi_Maint"/>
</dbReference>
<accession>A0AAU9IUL8</accession>
<evidence type="ECO:0000256" key="9">
    <source>
        <dbReference type="ARBA" id="ARBA00039242"/>
    </source>
</evidence>
<keyword evidence="5" id="KW-0819">tRNA processing</keyword>
<comment type="catalytic activity">
    <reaction evidence="11">
        <text>a uridine in tRNA + S-adenosyl-L-methionine = a 3-[(3S)-3-amino-3-carboxypropyl]uridine in tRNA + S-methyl-5'-thioadenosine + H(+)</text>
        <dbReference type="Rhea" id="RHEA:62432"/>
        <dbReference type="Rhea" id="RHEA-COMP:13339"/>
        <dbReference type="Rhea" id="RHEA-COMP:16092"/>
        <dbReference type="ChEBI" id="CHEBI:15378"/>
        <dbReference type="ChEBI" id="CHEBI:17509"/>
        <dbReference type="ChEBI" id="CHEBI:59789"/>
        <dbReference type="ChEBI" id="CHEBI:65315"/>
        <dbReference type="ChEBI" id="CHEBI:82930"/>
        <dbReference type="EC" id="2.5.1.25"/>
    </reaction>
</comment>
<evidence type="ECO:0000256" key="1">
    <source>
        <dbReference type="ARBA" id="ARBA00004123"/>
    </source>
</evidence>
<evidence type="ECO:0000256" key="2">
    <source>
        <dbReference type="ARBA" id="ARBA00012386"/>
    </source>
</evidence>
<evidence type="ECO:0000256" key="8">
    <source>
        <dbReference type="ARBA" id="ARBA00038290"/>
    </source>
</evidence>
<comment type="similarity">
    <text evidence="8">Belongs to the TDD superfamily. DTWD1 family.</text>
</comment>
<evidence type="ECO:0000313" key="14">
    <source>
        <dbReference type="Proteomes" id="UP001162131"/>
    </source>
</evidence>
<keyword evidence="14" id="KW-1185">Reference proteome</keyword>
<evidence type="ECO:0000256" key="5">
    <source>
        <dbReference type="ARBA" id="ARBA00022694"/>
    </source>
</evidence>
<evidence type="ECO:0000256" key="10">
    <source>
        <dbReference type="ARBA" id="ARBA00042508"/>
    </source>
</evidence>
<dbReference type="InterPro" id="IPR005636">
    <property type="entry name" value="DTW"/>
</dbReference>
<organism evidence="13 14">
    <name type="scientific">Blepharisma stoltei</name>
    <dbReference type="NCBI Taxonomy" id="1481888"/>
    <lineage>
        <taxon>Eukaryota</taxon>
        <taxon>Sar</taxon>
        <taxon>Alveolata</taxon>
        <taxon>Ciliophora</taxon>
        <taxon>Postciliodesmatophora</taxon>
        <taxon>Heterotrichea</taxon>
        <taxon>Heterotrichida</taxon>
        <taxon>Blepharismidae</taxon>
        <taxon>Blepharisma</taxon>
    </lineage>
</organism>
<dbReference type="PANTHER" id="PTHR15627:SF8">
    <property type="entry name" value="TRNA-URIDINE AMINOCARBOXYPROPYLTRANSFERASE 1"/>
    <property type="match status" value="1"/>
</dbReference>
<keyword evidence="6" id="KW-0539">Nucleus</keyword>
<keyword evidence="4" id="KW-0949">S-adenosyl-L-methionine</keyword>
<evidence type="ECO:0000313" key="13">
    <source>
        <dbReference type="EMBL" id="CAG9314955.1"/>
    </source>
</evidence>
<comment type="function">
    <text evidence="7">Catalyzes the formation of 3-(3-amino-3-carboxypropyl)uridine (acp3U) at position 20 in the D-loop of several cytoplasmic tRNAs (acp3U(20)).</text>
</comment>
<comment type="caution">
    <text evidence="13">The sequence shown here is derived from an EMBL/GenBank/DDBJ whole genome shotgun (WGS) entry which is preliminary data.</text>
</comment>
<evidence type="ECO:0000259" key="12">
    <source>
        <dbReference type="SMART" id="SM01144"/>
    </source>
</evidence>
<dbReference type="Proteomes" id="UP001162131">
    <property type="component" value="Unassembled WGS sequence"/>
</dbReference>
<name>A0AAU9IUL8_9CILI</name>
<protein>
    <recommendedName>
        <fullName evidence="9">tRNA-uridine aminocarboxypropyltransferase 1</fullName>
        <ecNumber evidence="2">2.5.1.25</ecNumber>
    </recommendedName>
    <alternativeName>
        <fullName evidence="10">DTW domain-containing protein 1</fullName>
    </alternativeName>
</protein>